<dbReference type="Gene3D" id="3.60.40.10">
    <property type="entry name" value="PPM-type phosphatase domain"/>
    <property type="match status" value="1"/>
</dbReference>
<gene>
    <name evidence="3" type="ORF">BI364_13740</name>
</gene>
<evidence type="ECO:0000259" key="1">
    <source>
        <dbReference type="Pfam" id="PF07228"/>
    </source>
</evidence>
<dbReference type="InterPro" id="IPR039248">
    <property type="entry name" value="Ptase_RsbX"/>
</dbReference>
<dbReference type="RefSeq" id="WP_070079234.1">
    <property type="nucleotide sequence ID" value="NZ_CP017415.1"/>
</dbReference>
<keyword evidence="4" id="KW-1185">Reference proteome</keyword>
<dbReference type="InterPro" id="IPR003594">
    <property type="entry name" value="HATPase_dom"/>
</dbReference>
<sequence length="346" mass="37976">MTKLLLEQIIRDESGQVLLRSRLRAVARRMGFSSAARERMELVCNEMTSNQIKFSAGTGVVQLWESAWPAAIDLFVLDYGPGIVDLPAASRDGYTTAGTMGKGLGAIKRLADNSAFYSQSARTSAATGWHGMSVWARFYQDRSVEPEAAPPARVGMYLRAYQDDRYNGDGLFVQSRGQRTRWLHLDGLGHGIAAAEVVHPLRQMLDMDVSLDELMGAISKRLRGGRGAVGLLGEVDAYAGTASLCGVGDMLAYHVNENARHEIALAPGILGHAHRRAELQTMTFPAWDMIITASDGIRRNWLISTFPGLWCLHPQMIALFLGQIVSRGNDDKSLFVICSPQLPEEE</sequence>
<dbReference type="Gene3D" id="3.30.565.10">
    <property type="entry name" value="Histidine kinase-like ATPase, C-terminal domain"/>
    <property type="match status" value="1"/>
</dbReference>
<protein>
    <submittedName>
        <fullName evidence="3">Uncharacterized protein</fullName>
    </submittedName>
</protein>
<dbReference type="InterPro" id="IPR036890">
    <property type="entry name" value="HATPase_C_sf"/>
</dbReference>
<evidence type="ECO:0000259" key="2">
    <source>
        <dbReference type="Pfam" id="PF13581"/>
    </source>
</evidence>
<evidence type="ECO:0000313" key="4">
    <source>
        <dbReference type="Proteomes" id="UP000095401"/>
    </source>
</evidence>
<dbReference type="Pfam" id="PF13581">
    <property type="entry name" value="HATPase_c_2"/>
    <property type="match status" value="1"/>
</dbReference>
<feature type="domain" description="Histidine kinase/HSP90-like ATPase" evidence="2">
    <location>
        <begin position="19"/>
        <end position="116"/>
    </location>
</feature>
<evidence type="ECO:0000313" key="3">
    <source>
        <dbReference type="EMBL" id="AOU98879.1"/>
    </source>
</evidence>
<dbReference type="KEGG" id="aprs:BI364_13740"/>
<organism evidence="3 4">
    <name type="scientific">Acidihalobacter yilgarnensis</name>
    <dbReference type="NCBI Taxonomy" id="2819280"/>
    <lineage>
        <taxon>Bacteria</taxon>
        <taxon>Pseudomonadati</taxon>
        <taxon>Pseudomonadota</taxon>
        <taxon>Gammaproteobacteria</taxon>
        <taxon>Chromatiales</taxon>
        <taxon>Ectothiorhodospiraceae</taxon>
        <taxon>Acidihalobacter</taxon>
    </lineage>
</organism>
<feature type="domain" description="PPM-type phosphatase" evidence="1">
    <location>
        <begin position="178"/>
        <end position="297"/>
    </location>
</feature>
<dbReference type="Pfam" id="PF07228">
    <property type="entry name" value="SpoIIE"/>
    <property type="match status" value="1"/>
</dbReference>
<dbReference type="InterPro" id="IPR001932">
    <property type="entry name" value="PPM-type_phosphatase-like_dom"/>
</dbReference>
<dbReference type="Proteomes" id="UP000095401">
    <property type="component" value="Chromosome"/>
</dbReference>
<dbReference type="AlphaFoldDB" id="A0A1D8IQW1"/>
<reference evidence="4" key="1">
    <citation type="submission" date="2016-09" db="EMBL/GenBank/DDBJ databases">
        <title>Acidihalobacter prosperus F5.</title>
        <authorList>
            <person name="Khaleque H.N."/>
            <person name="Ramsay J.P."/>
            <person name="Kaksonen A.H."/>
            <person name="Boxall N.J."/>
            <person name="Watkin E.L.J."/>
        </authorList>
    </citation>
    <scope>NUCLEOTIDE SEQUENCE [LARGE SCALE GENOMIC DNA]</scope>
    <source>
        <strain evidence="4">F5</strain>
    </source>
</reference>
<accession>A0A1D8IQW1</accession>
<dbReference type="SUPFAM" id="SSF55874">
    <property type="entry name" value="ATPase domain of HSP90 chaperone/DNA topoisomerase II/histidine kinase"/>
    <property type="match status" value="1"/>
</dbReference>
<dbReference type="PANTHER" id="PTHR35801">
    <property type="entry name" value="PHOSPHOSERINE PHOSPHATASE RSBX"/>
    <property type="match status" value="1"/>
</dbReference>
<dbReference type="InterPro" id="IPR036457">
    <property type="entry name" value="PPM-type-like_dom_sf"/>
</dbReference>
<name>A0A1D8IQW1_9GAMM</name>
<proteinExistence type="predicted"/>
<dbReference type="PANTHER" id="PTHR35801:SF1">
    <property type="entry name" value="PHOSPHOSERINE PHOSPHATASE RSBX"/>
    <property type="match status" value="1"/>
</dbReference>
<dbReference type="EMBL" id="CP017415">
    <property type="protein sequence ID" value="AOU98879.1"/>
    <property type="molecule type" value="Genomic_DNA"/>
</dbReference>